<keyword evidence="4" id="KW-1185">Reference proteome</keyword>
<organism evidence="3 4">
    <name type="scientific">Phytophthora lilii</name>
    <dbReference type="NCBI Taxonomy" id="2077276"/>
    <lineage>
        <taxon>Eukaryota</taxon>
        <taxon>Sar</taxon>
        <taxon>Stramenopiles</taxon>
        <taxon>Oomycota</taxon>
        <taxon>Peronosporomycetes</taxon>
        <taxon>Peronosporales</taxon>
        <taxon>Peronosporaceae</taxon>
        <taxon>Phytophthora</taxon>
    </lineage>
</organism>
<feature type="region of interest" description="Disordered" evidence="1">
    <location>
        <begin position="15"/>
        <end position="57"/>
    </location>
</feature>
<dbReference type="Proteomes" id="UP001165083">
    <property type="component" value="Unassembled WGS sequence"/>
</dbReference>
<gene>
    <name evidence="3" type="ORF">Plil01_001386300</name>
</gene>
<dbReference type="SMART" id="SM01314">
    <property type="entry name" value="SnAC"/>
    <property type="match status" value="1"/>
</dbReference>
<dbReference type="AlphaFoldDB" id="A0A9W6X6D1"/>
<feature type="compositionally biased region" description="Basic and acidic residues" evidence="1">
    <location>
        <begin position="15"/>
        <end position="33"/>
    </location>
</feature>
<proteinExistence type="predicted"/>
<evidence type="ECO:0000256" key="1">
    <source>
        <dbReference type="SAM" id="MobiDB-lite"/>
    </source>
</evidence>
<comment type="caution">
    <text evidence="3">The sequence shown here is derived from an EMBL/GenBank/DDBJ whole genome shotgun (WGS) entry which is preliminary data.</text>
</comment>
<name>A0A9W6X6D1_9STRA</name>
<dbReference type="InterPro" id="IPR029295">
    <property type="entry name" value="SnAC"/>
</dbReference>
<sequence length="145" mass="15633">MMALTDEELALYQRMDAERKGREEKEWADECKRMVGGPPTGAAGTGTAGPRSRLMTEKDAPSWLRDADSQMALDVASGKAAERNGWQLDGATGGAGRKRKEISYRDQFTDTEFIKMCEVGVEEEEAEAEAAVGRGEGELAAGSGQ</sequence>
<protein>
    <submittedName>
        <fullName evidence="3">Unnamed protein product</fullName>
    </submittedName>
</protein>
<dbReference type="EMBL" id="BSXW01000984">
    <property type="protein sequence ID" value="GMF32421.1"/>
    <property type="molecule type" value="Genomic_DNA"/>
</dbReference>
<accession>A0A9W6X6D1</accession>
<reference evidence="3" key="1">
    <citation type="submission" date="2023-04" db="EMBL/GenBank/DDBJ databases">
        <title>Phytophthora lilii NBRC 32176.</title>
        <authorList>
            <person name="Ichikawa N."/>
            <person name="Sato H."/>
            <person name="Tonouchi N."/>
        </authorList>
    </citation>
    <scope>NUCLEOTIDE SEQUENCE</scope>
    <source>
        <strain evidence="3">NBRC 32176</strain>
    </source>
</reference>
<feature type="domain" description="Snf2 ATP coupling" evidence="2">
    <location>
        <begin position="17"/>
        <end position="114"/>
    </location>
</feature>
<dbReference type="Pfam" id="PF14619">
    <property type="entry name" value="SnAC"/>
    <property type="match status" value="1"/>
</dbReference>
<evidence type="ECO:0000313" key="3">
    <source>
        <dbReference type="EMBL" id="GMF32421.1"/>
    </source>
</evidence>
<evidence type="ECO:0000313" key="4">
    <source>
        <dbReference type="Proteomes" id="UP001165083"/>
    </source>
</evidence>
<dbReference type="GO" id="GO:0042393">
    <property type="term" value="F:histone binding"/>
    <property type="evidence" value="ECO:0007669"/>
    <property type="project" value="InterPro"/>
</dbReference>
<evidence type="ECO:0000259" key="2">
    <source>
        <dbReference type="SMART" id="SM01314"/>
    </source>
</evidence>